<sequence length="99" mass="11089">MMTKERRSQEMSKCKSGKGISRCARWSTTAFISYDDGKGKESPRDVRVQVRNRHRTLCHRAEVEAGKKEACHVSSATSVGPVVSWTGSEKSDSSQRDQQ</sequence>
<dbReference type="AlphaFoldDB" id="A0A7S3R2H1"/>
<feature type="compositionally biased region" description="Basic and acidic residues" evidence="1">
    <location>
        <begin position="89"/>
        <end position="99"/>
    </location>
</feature>
<evidence type="ECO:0000313" key="2">
    <source>
        <dbReference type="EMBL" id="CAE0500311.1"/>
    </source>
</evidence>
<evidence type="ECO:0000256" key="1">
    <source>
        <dbReference type="SAM" id="MobiDB-lite"/>
    </source>
</evidence>
<name>A0A7S3R2H1_DUNTE</name>
<feature type="region of interest" description="Disordered" evidence="1">
    <location>
        <begin position="69"/>
        <end position="99"/>
    </location>
</feature>
<protein>
    <submittedName>
        <fullName evidence="2">Uncharacterized protein</fullName>
    </submittedName>
</protein>
<feature type="compositionally biased region" description="Basic and acidic residues" evidence="1">
    <location>
        <begin position="1"/>
        <end position="13"/>
    </location>
</feature>
<gene>
    <name evidence="2" type="ORF">DTER00134_LOCUS15384</name>
</gene>
<proteinExistence type="predicted"/>
<accession>A0A7S3R2H1</accession>
<feature type="region of interest" description="Disordered" evidence="1">
    <location>
        <begin position="1"/>
        <end position="21"/>
    </location>
</feature>
<organism evidence="2">
    <name type="scientific">Dunaliella tertiolecta</name>
    <name type="common">Green alga</name>
    <dbReference type="NCBI Taxonomy" id="3047"/>
    <lineage>
        <taxon>Eukaryota</taxon>
        <taxon>Viridiplantae</taxon>
        <taxon>Chlorophyta</taxon>
        <taxon>core chlorophytes</taxon>
        <taxon>Chlorophyceae</taxon>
        <taxon>CS clade</taxon>
        <taxon>Chlamydomonadales</taxon>
        <taxon>Dunaliellaceae</taxon>
        <taxon>Dunaliella</taxon>
    </lineage>
</organism>
<reference evidence="2" key="1">
    <citation type="submission" date="2021-01" db="EMBL/GenBank/DDBJ databases">
        <authorList>
            <person name="Corre E."/>
            <person name="Pelletier E."/>
            <person name="Niang G."/>
            <person name="Scheremetjew M."/>
            <person name="Finn R."/>
            <person name="Kale V."/>
            <person name="Holt S."/>
            <person name="Cochrane G."/>
            <person name="Meng A."/>
            <person name="Brown T."/>
            <person name="Cohen L."/>
        </authorList>
    </citation>
    <scope>NUCLEOTIDE SEQUENCE</scope>
    <source>
        <strain evidence="2">CCMP1320</strain>
    </source>
</reference>
<dbReference type="EMBL" id="HBIP01025540">
    <property type="protein sequence ID" value="CAE0500311.1"/>
    <property type="molecule type" value="Transcribed_RNA"/>
</dbReference>